<evidence type="ECO:0000256" key="1">
    <source>
        <dbReference type="SAM" id="SignalP"/>
    </source>
</evidence>
<evidence type="ECO:0000313" key="2">
    <source>
        <dbReference type="EMBL" id="MEJ2867974.1"/>
    </source>
</evidence>
<reference evidence="2 3" key="1">
    <citation type="submission" date="2024-03" db="EMBL/GenBank/DDBJ databases">
        <title>Actinomycetospora sp. OC33-EN08, a novel actinomycete isolated from wild orchid (Aerides multiflora).</title>
        <authorList>
            <person name="Suriyachadkun C."/>
        </authorList>
    </citation>
    <scope>NUCLEOTIDE SEQUENCE [LARGE SCALE GENOMIC DNA]</scope>
    <source>
        <strain evidence="2 3">OC33-EN08</strain>
    </source>
</reference>
<evidence type="ECO:0000313" key="3">
    <source>
        <dbReference type="Proteomes" id="UP001385809"/>
    </source>
</evidence>
<proteinExistence type="predicted"/>
<feature type="chain" id="PRO_5046827553" evidence="1">
    <location>
        <begin position="23"/>
        <end position="435"/>
    </location>
</feature>
<comment type="caution">
    <text evidence="2">The sequence shown here is derived from an EMBL/GenBank/DDBJ whole genome shotgun (WGS) entry which is preliminary data.</text>
</comment>
<dbReference type="EMBL" id="JBBEGN010000003">
    <property type="protein sequence ID" value="MEJ2867974.1"/>
    <property type="molecule type" value="Genomic_DNA"/>
</dbReference>
<dbReference type="RefSeq" id="WP_337694576.1">
    <property type="nucleotide sequence ID" value="NZ_JBBEGN010000003.1"/>
</dbReference>
<dbReference type="Gene3D" id="3.40.50.20">
    <property type="match status" value="1"/>
</dbReference>
<keyword evidence="3" id="KW-1185">Reference proteome</keyword>
<feature type="signal peptide" evidence="1">
    <location>
        <begin position="1"/>
        <end position="22"/>
    </location>
</feature>
<name>A0ABU8MLW3_9PSEU</name>
<protein>
    <submittedName>
        <fullName evidence="2">ATP-grasp enzyme</fullName>
    </submittedName>
</protein>
<keyword evidence="1" id="KW-0732">Signal</keyword>
<dbReference type="NCBIfam" id="NF005315">
    <property type="entry name" value="PRK06849.1"/>
    <property type="match status" value="1"/>
</dbReference>
<dbReference type="SUPFAM" id="SSF56059">
    <property type="entry name" value="Glutathione synthetase ATP-binding domain-like"/>
    <property type="match status" value="1"/>
</dbReference>
<organism evidence="2 3">
    <name type="scientific">Actinomycetospora aurantiaca</name>
    <dbReference type="NCBI Taxonomy" id="3129233"/>
    <lineage>
        <taxon>Bacteria</taxon>
        <taxon>Bacillati</taxon>
        <taxon>Actinomycetota</taxon>
        <taxon>Actinomycetes</taxon>
        <taxon>Pseudonocardiales</taxon>
        <taxon>Pseudonocardiaceae</taxon>
        <taxon>Actinomycetospora</taxon>
    </lineage>
</organism>
<sequence length="435" mass="47565">MHRVLRTLGMQALLAAALPANLAVTAGSLAWGAVVGTPDRERPERPRTVMISGGKMTKALALARAFHAAGHRVVLVEAAKYRFTGHRFSRAVDAFHVVPPPDSPRYADALVDVVRAEGVDVYVPVCSPASSWYDALAKPLLEQYCEVVHGDAEAIGTVDDKGAFATAAREAGLGVPDTHRVTSADSVASFDFPPHATYVLKSIPYDAVNRLDLTPLPRGSVDETRAFAASKPMSEDRPWILQEFVPGTEYCTHGTARDGVLTVYCCCESSAFQLNYAHVDVPEIEAWVTRFVADKKLTGQYSFDFIVARDGAVRAIECNPRTHSAITMFYDQGPALASAYLSDDGGTLRPTPESRPTYWLYQELWRLLTDPASVGERLRTLWEGTDAIFSVHDPLPFLLVHHLQIPSLLWANLLAGRDWVKIDVNIGKLVEPGGD</sequence>
<dbReference type="Proteomes" id="UP001385809">
    <property type="component" value="Unassembled WGS sequence"/>
</dbReference>
<dbReference type="Gene3D" id="3.30.470.20">
    <property type="entry name" value="ATP-grasp fold, B domain"/>
    <property type="match status" value="1"/>
</dbReference>
<gene>
    <name evidence="2" type="ORF">WCD74_09380</name>
</gene>
<accession>A0ABU8MLW3</accession>